<feature type="domain" description="Enolase C-terminal TIM barrel" evidence="9">
    <location>
        <begin position="1"/>
        <end position="39"/>
    </location>
</feature>
<dbReference type="EMBL" id="JAFCJH010000023">
    <property type="protein sequence ID" value="MBR0797991.1"/>
    <property type="molecule type" value="Genomic_DNA"/>
</dbReference>
<keyword evidence="11" id="KW-1185">Reference proteome</keyword>
<dbReference type="InterPro" id="IPR000941">
    <property type="entry name" value="Enolase"/>
</dbReference>
<comment type="pathway">
    <text evidence="1">Carbohydrate degradation; glycolysis; pyruvate from D-glyceraldehyde 3-phosphate: step 4/5.</text>
</comment>
<sequence>QIKTGSLARSDRTAKYNQLLRIEQQLGKQAKYAGRSALKALA</sequence>
<dbReference type="InterPro" id="IPR020810">
    <property type="entry name" value="Enolase_C"/>
</dbReference>
<evidence type="ECO:0000256" key="5">
    <source>
        <dbReference type="ARBA" id="ARBA00022525"/>
    </source>
</evidence>
<dbReference type="PANTHER" id="PTHR11902:SF1">
    <property type="entry name" value="ENOLASE"/>
    <property type="match status" value="1"/>
</dbReference>
<evidence type="ECO:0000256" key="3">
    <source>
        <dbReference type="ARBA" id="ARBA00012058"/>
    </source>
</evidence>
<reference evidence="11" key="1">
    <citation type="journal article" date="2021" name="ISME J.">
        <title>Evolutionary origin and ecological implication of a unique nif island in free-living Bradyrhizobium lineages.</title>
        <authorList>
            <person name="Tao J."/>
        </authorList>
    </citation>
    <scope>NUCLEOTIDE SEQUENCE [LARGE SCALE GENOMIC DNA]</scope>
    <source>
        <strain evidence="11">SZCCT0434</strain>
    </source>
</reference>
<name>A0ABS5FMF8_9BRAD</name>
<accession>A0ABS5FMF8</accession>
<dbReference type="Pfam" id="PF00113">
    <property type="entry name" value="Enolase_C"/>
    <property type="match status" value="1"/>
</dbReference>
<protein>
    <recommendedName>
        <fullName evidence="4">Enolase</fullName>
        <ecNumber evidence="3">4.2.1.11</ecNumber>
    </recommendedName>
</protein>
<comment type="caution">
    <text evidence="10">The sequence shown here is derived from an EMBL/GenBank/DDBJ whole genome shotgun (WGS) entry which is preliminary data.</text>
</comment>
<comment type="similarity">
    <text evidence="2">Belongs to the enolase family.</text>
</comment>
<organism evidence="10 11">
    <name type="scientific">Bradyrhizobium jicamae</name>
    <dbReference type="NCBI Taxonomy" id="280332"/>
    <lineage>
        <taxon>Bacteria</taxon>
        <taxon>Pseudomonadati</taxon>
        <taxon>Pseudomonadota</taxon>
        <taxon>Alphaproteobacteria</taxon>
        <taxon>Hyphomicrobiales</taxon>
        <taxon>Nitrobacteraceae</taxon>
        <taxon>Bradyrhizobium</taxon>
    </lineage>
</organism>
<dbReference type="SUPFAM" id="SSF51604">
    <property type="entry name" value="Enolase C-terminal domain-like"/>
    <property type="match status" value="1"/>
</dbReference>
<dbReference type="PANTHER" id="PTHR11902">
    <property type="entry name" value="ENOLASE"/>
    <property type="match status" value="1"/>
</dbReference>
<evidence type="ECO:0000256" key="6">
    <source>
        <dbReference type="ARBA" id="ARBA00023152"/>
    </source>
</evidence>
<dbReference type="EC" id="4.2.1.11" evidence="3"/>
<evidence type="ECO:0000256" key="4">
    <source>
        <dbReference type="ARBA" id="ARBA00017068"/>
    </source>
</evidence>
<keyword evidence="6" id="KW-0324">Glycolysis</keyword>
<feature type="non-terminal residue" evidence="10">
    <location>
        <position position="1"/>
    </location>
</feature>
<evidence type="ECO:0000259" key="9">
    <source>
        <dbReference type="Pfam" id="PF00113"/>
    </source>
</evidence>
<comment type="function">
    <text evidence="8">Catalyzes the reversible conversion of 2-phosphoglycerate (2-PG) into phosphoenolpyruvate (PEP). It is essential for the degradation of carbohydrates via glycolysis.</text>
</comment>
<gene>
    <name evidence="10" type="ORF">JQ615_21610</name>
</gene>
<dbReference type="InterPro" id="IPR036849">
    <property type="entry name" value="Enolase-like_C_sf"/>
</dbReference>
<evidence type="ECO:0000256" key="8">
    <source>
        <dbReference type="ARBA" id="ARBA00045763"/>
    </source>
</evidence>
<proteinExistence type="inferred from homology"/>
<keyword evidence="5" id="KW-0964">Secreted</keyword>
<evidence type="ECO:0000313" key="11">
    <source>
        <dbReference type="Proteomes" id="UP001315278"/>
    </source>
</evidence>
<dbReference type="Gene3D" id="3.20.20.120">
    <property type="entry name" value="Enolase-like C-terminal domain"/>
    <property type="match status" value="1"/>
</dbReference>
<evidence type="ECO:0000313" key="10">
    <source>
        <dbReference type="EMBL" id="MBR0797991.1"/>
    </source>
</evidence>
<evidence type="ECO:0000256" key="7">
    <source>
        <dbReference type="ARBA" id="ARBA00023239"/>
    </source>
</evidence>
<evidence type="ECO:0000256" key="1">
    <source>
        <dbReference type="ARBA" id="ARBA00005031"/>
    </source>
</evidence>
<dbReference type="Proteomes" id="UP001315278">
    <property type="component" value="Unassembled WGS sequence"/>
</dbReference>
<keyword evidence="7" id="KW-0456">Lyase</keyword>
<dbReference type="RefSeq" id="WP_212493586.1">
    <property type="nucleotide sequence ID" value="NZ_JAFCJH010000023.1"/>
</dbReference>
<evidence type="ECO:0000256" key="2">
    <source>
        <dbReference type="ARBA" id="ARBA00009604"/>
    </source>
</evidence>